<dbReference type="OrthoDB" id="286252at2"/>
<sequence length="219" mass="25291">MHFPIRTSPSAHAVPKGRIPYAIQAPVLLLHTVQSEAAFDELCSTGRIVPNPALAAPTKEDAYSWLYRQMNKRLPTRGDGALWFWAKIRRPDLISQCGWADGDVLLTCHIPREHVLLSQYDDWHQVLNHCPVAAPRPHENDDAYRKRFDDQLDDFFGRVSAAGQWGNRVSDWPENFQHEIEMTWEQIMEPANYPKTVYWRATTHELRAENVTEAVHLKK</sequence>
<accession>A0A0S2M087</accession>
<organism evidence="1 2">
    <name type="scientific">Arthrobacter alpinus</name>
    <dbReference type="NCBI Taxonomy" id="656366"/>
    <lineage>
        <taxon>Bacteria</taxon>
        <taxon>Bacillati</taxon>
        <taxon>Actinomycetota</taxon>
        <taxon>Actinomycetes</taxon>
        <taxon>Micrococcales</taxon>
        <taxon>Micrococcaceae</taxon>
        <taxon>Arthrobacter</taxon>
    </lineage>
</organism>
<gene>
    <name evidence="1" type="ORF">AS189_11625</name>
</gene>
<evidence type="ECO:0008006" key="3">
    <source>
        <dbReference type="Google" id="ProtNLM"/>
    </source>
</evidence>
<reference evidence="2" key="1">
    <citation type="submission" date="2015-11" db="EMBL/GenBank/DDBJ databases">
        <authorList>
            <person name="Kumar R."/>
            <person name="Singh D."/>
            <person name="Swarnkar M.K."/>
            <person name="Singh A.K."/>
            <person name="Kumar S."/>
        </authorList>
    </citation>
    <scope>NUCLEOTIDE SEQUENCE [LARGE SCALE GENOMIC DNA]</scope>
    <source>
        <strain evidence="2">ERGS4:06</strain>
    </source>
</reference>
<dbReference type="Proteomes" id="UP000059574">
    <property type="component" value="Chromosome"/>
</dbReference>
<dbReference type="Pfam" id="PF12952">
    <property type="entry name" value="DUF3841"/>
    <property type="match status" value="1"/>
</dbReference>
<protein>
    <recommendedName>
        <fullName evidence="3">DUF3841 domain-containing protein</fullName>
    </recommendedName>
</protein>
<dbReference type="EMBL" id="CP013200">
    <property type="protein sequence ID" value="ALO67025.1"/>
    <property type="molecule type" value="Genomic_DNA"/>
</dbReference>
<dbReference type="AlphaFoldDB" id="A0A0S2M087"/>
<dbReference type="InterPro" id="IPR024211">
    <property type="entry name" value="DUF3841"/>
</dbReference>
<name>A0A0S2M087_9MICC</name>
<evidence type="ECO:0000313" key="2">
    <source>
        <dbReference type="Proteomes" id="UP000059574"/>
    </source>
</evidence>
<proteinExistence type="predicted"/>
<evidence type="ECO:0000313" key="1">
    <source>
        <dbReference type="EMBL" id="ALO67025.1"/>
    </source>
</evidence>
<reference evidence="1 2" key="2">
    <citation type="journal article" date="2016" name="J. Biotechnol.">
        <title>Complete genome sequence of Arthrobacter alpinus ERGS4:06, a yellow pigmented bacterium tolerant to cold and radiations isolated from Sikkim Himalaya.</title>
        <authorList>
            <person name="Kumar R."/>
            <person name="Singh D."/>
            <person name="Swarnkar M.K."/>
            <person name="Singh A.K."/>
            <person name="Kumar S."/>
        </authorList>
    </citation>
    <scope>NUCLEOTIDE SEQUENCE [LARGE SCALE GENOMIC DNA]</scope>
    <source>
        <strain evidence="1 2">ERGS4:06</strain>
    </source>
</reference>
<dbReference type="RefSeq" id="WP_062288976.1">
    <property type="nucleotide sequence ID" value="NZ_CP013200.1"/>
</dbReference>